<evidence type="ECO:0000313" key="1">
    <source>
        <dbReference type="EMBL" id="AYM54225.1"/>
    </source>
</evidence>
<accession>A0A3S5GY67</accession>
<reference evidence="1" key="1">
    <citation type="journal article" date="2018" name="J. Ind. Microbiol. Biotechnol.">
        <title>Genome mining reveals uncommon alkylpyrones as type III PKS products from myxobacteria.</title>
        <authorList>
            <person name="Hug J.J."/>
            <person name="Panter F."/>
            <person name="Krug D."/>
            <person name="Muller R."/>
        </authorList>
    </citation>
    <scope>NUCLEOTIDE SEQUENCE</scope>
    <source>
        <strain evidence="1">So ce1525</strain>
    </source>
</reference>
<name>A0A3S5GY67_SORCE</name>
<dbReference type="SUPFAM" id="SSF53335">
    <property type="entry name" value="S-adenosyl-L-methionine-dependent methyltransferases"/>
    <property type="match status" value="1"/>
</dbReference>
<protein>
    <submittedName>
        <fullName evidence="1">Mlr1181 protein</fullName>
    </submittedName>
</protein>
<dbReference type="CDD" id="cd02440">
    <property type="entry name" value="AdoMet_MTases"/>
    <property type="match status" value="1"/>
</dbReference>
<organism evidence="1">
    <name type="scientific">Sorangium cellulosum</name>
    <name type="common">Polyangium cellulosum</name>
    <dbReference type="NCBI Taxonomy" id="56"/>
    <lineage>
        <taxon>Bacteria</taxon>
        <taxon>Pseudomonadati</taxon>
        <taxon>Myxococcota</taxon>
        <taxon>Polyangia</taxon>
        <taxon>Polyangiales</taxon>
        <taxon>Polyangiaceae</taxon>
        <taxon>Sorangium</taxon>
    </lineage>
</organism>
<sequence>MVHAVATSFRRAHRGAARLLRTVRVLGGIDTALAAIAAYALQLPAKRGKAFDRRFGIETTEPVVVNPRDFIDESHRSAIWYFPSIPEVFDSVMQTLKIRAEDYTFVDMGCGKGRVLIMAAQLPFRRVLGVESSTVTASVARANVGVVAGRSSLRAPVDVLTCNALSFDFPPGDLLIYLYNPFSKLDAYVEFLNNLEASLKAHPRKVVLVYTCPAHVRAFEERDFLEPIERYELLVSEYTWYAFTNTRYRTPGPR</sequence>
<dbReference type="EMBL" id="MH908919">
    <property type="protein sequence ID" value="AYM54225.1"/>
    <property type="molecule type" value="Genomic_DNA"/>
</dbReference>
<dbReference type="AlphaFoldDB" id="A0A3S5GY67"/>
<dbReference type="Gene3D" id="3.40.50.150">
    <property type="entry name" value="Vaccinia Virus protein VP39"/>
    <property type="match status" value="1"/>
</dbReference>
<proteinExistence type="predicted"/>
<dbReference type="InterPro" id="IPR029063">
    <property type="entry name" value="SAM-dependent_MTases_sf"/>
</dbReference>